<feature type="transmembrane region" description="Helical" evidence="8">
    <location>
        <begin position="281"/>
        <end position="302"/>
    </location>
</feature>
<dbReference type="GO" id="GO:0030424">
    <property type="term" value="C:axon"/>
    <property type="evidence" value="ECO:0007669"/>
    <property type="project" value="TreeGrafter"/>
</dbReference>
<reference evidence="9 10" key="1">
    <citation type="journal article" date="2018" name="Genome Res.">
        <title>The genomic architecture and molecular evolution of ant odorant receptors.</title>
        <authorList>
            <person name="McKenzie S.K."/>
            <person name="Kronauer D.J.C."/>
        </authorList>
    </citation>
    <scope>NUCLEOTIDE SEQUENCE [LARGE SCALE GENOMIC DNA]</scope>
    <source>
        <strain evidence="9">Clonal line C1</strain>
    </source>
</reference>
<dbReference type="OrthoDB" id="7538558at2759"/>
<dbReference type="Proteomes" id="UP000279307">
    <property type="component" value="Chromosome 9"/>
</dbReference>
<dbReference type="AlphaFoldDB" id="A0A3L8DFV2"/>
<dbReference type="PANTHER" id="PTHR21143:SF133">
    <property type="entry name" value="GUSTATORY AND PHEROMONE RECEPTOR 32A-RELATED"/>
    <property type="match status" value="1"/>
</dbReference>
<dbReference type="GO" id="GO:0008049">
    <property type="term" value="P:male courtship behavior"/>
    <property type="evidence" value="ECO:0007669"/>
    <property type="project" value="TreeGrafter"/>
</dbReference>
<comment type="subcellular location">
    <subcellularLocation>
        <location evidence="1 8">Cell membrane</location>
        <topology evidence="1 8">Multi-pass membrane protein</topology>
    </subcellularLocation>
</comment>
<dbReference type="PANTHER" id="PTHR21143">
    <property type="entry name" value="INVERTEBRATE GUSTATORY RECEPTOR"/>
    <property type="match status" value="1"/>
</dbReference>
<evidence type="ECO:0000256" key="4">
    <source>
        <dbReference type="ARBA" id="ARBA00022989"/>
    </source>
</evidence>
<evidence type="ECO:0000313" key="10">
    <source>
        <dbReference type="Proteomes" id="UP000279307"/>
    </source>
</evidence>
<keyword evidence="5 8" id="KW-0472">Membrane</keyword>
<evidence type="ECO:0000256" key="2">
    <source>
        <dbReference type="ARBA" id="ARBA00022475"/>
    </source>
</evidence>
<feature type="transmembrane region" description="Helical" evidence="8">
    <location>
        <begin position="363"/>
        <end position="381"/>
    </location>
</feature>
<feature type="transmembrane region" description="Helical" evidence="8">
    <location>
        <begin position="61"/>
        <end position="84"/>
    </location>
</feature>
<dbReference type="GO" id="GO:0007165">
    <property type="term" value="P:signal transduction"/>
    <property type="evidence" value="ECO:0007669"/>
    <property type="project" value="UniProtKB-KW"/>
</dbReference>
<feature type="transmembrane region" description="Helical" evidence="8">
    <location>
        <begin position="154"/>
        <end position="178"/>
    </location>
</feature>
<keyword evidence="3 8" id="KW-0812">Transmembrane</keyword>
<name>A0A3L8DFV2_OOCBI</name>
<accession>A0A3L8DFV2</accession>
<comment type="caution">
    <text evidence="9">The sequence shown here is derived from an EMBL/GenBank/DDBJ whole genome shotgun (WGS) entry which is preliminary data.</text>
</comment>
<keyword evidence="2 8" id="KW-1003">Cell membrane</keyword>
<evidence type="ECO:0000256" key="8">
    <source>
        <dbReference type="RuleBase" id="RU363108"/>
    </source>
</evidence>
<dbReference type="GO" id="GO:0050909">
    <property type="term" value="P:sensory perception of taste"/>
    <property type="evidence" value="ECO:0007669"/>
    <property type="project" value="InterPro"/>
</dbReference>
<sequence length="406" mass="48194">MVDTIERAIHPFSVTAFFFGPGIFRYPLHNSRPYFNFCYTLSLWSVYVYGLYKVVNFWPKIFSEFLIFFTLAMSFIVTMISIIITIRKQKNFHICIRKLVLVDDTLEKLGTPKEYHKIRNSVKQMLIIWFMMICVTLTSDSLFCIEVLKDKKAMLIPVVMNYCLYINTFMDIIFVLLLRYIGTRFNKINKHISRLSETEEYGMRCTWKKSLVTRHVRSTENCKHVVWIAMHLHSELRQIARDINSLFGIQMSLQMISYFVIIIGTCQFTIFYFIIHLHDVVTVKLLFYANVWLIVYLTRLILLNHTCENVSAKAQETRIVLHNLITFNRFAKMREQILQFVLQISLRPLQLSGMGMFHFGYKFIYKFFLWVITTIIFLLQVDTSPIIRTLLSEGNNMTYTINRKEM</sequence>
<dbReference type="GO" id="GO:0030425">
    <property type="term" value="C:dendrite"/>
    <property type="evidence" value="ECO:0007669"/>
    <property type="project" value="TreeGrafter"/>
</dbReference>
<keyword evidence="6 8" id="KW-0675">Receptor</keyword>
<protein>
    <recommendedName>
        <fullName evidence="8">Gustatory receptor</fullName>
    </recommendedName>
</protein>
<organism evidence="9 10">
    <name type="scientific">Ooceraea biroi</name>
    <name type="common">Clonal raider ant</name>
    <name type="synonym">Cerapachys biroi</name>
    <dbReference type="NCBI Taxonomy" id="2015173"/>
    <lineage>
        <taxon>Eukaryota</taxon>
        <taxon>Metazoa</taxon>
        <taxon>Ecdysozoa</taxon>
        <taxon>Arthropoda</taxon>
        <taxon>Hexapoda</taxon>
        <taxon>Insecta</taxon>
        <taxon>Pterygota</taxon>
        <taxon>Neoptera</taxon>
        <taxon>Endopterygota</taxon>
        <taxon>Hymenoptera</taxon>
        <taxon>Apocrita</taxon>
        <taxon>Aculeata</taxon>
        <taxon>Formicoidea</taxon>
        <taxon>Formicidae</taxon>
        <taxon>Dorylinae</taxon>
        <taxon>Ooceraea</taxon>
    </lineage>
</organism>
<dbReference type="GO" id="GO:0043025">
    <property type="term" value="C:neuronal cell body"/>
    <property type="evidence" value="ECO:0007669"/>
    <property type="project" value="TreeGrafter"/>
</dbReference>
<evidence type="ECO:0000256" key="5">
    <source>
        <dbReference type="ARBA" id="ARBA00023136"/>
    </source>
</evidence>
<feature type="transmembrane region" description="Helical" evidence="8">
    <location>
        <begin position="255"/>
        <end position="275"/>
    </location>
</feature>
<evidence type="ECO:0000256" key="7">
    <source>
        <dbReference type="ARBA" id="ARBA00023224"/>
    </source>
</evidence>
<feature type="transmembrane region" description="Helical" evidence="8">
    <location>
        <begin position="34"/>
        <end position="55"/>
    </location>
</feature>
<dbReference type="GO" id="GO:0005886">
    <property type="term" value="C:plasma membrane"/>
    <property type="evidence" value="ECO:0007669"/>
    <property type="project" value="UniProtKB-SubCell"/>
</dbReference>
<dbReference type="EMBL" id="QOIP01000009">
    <property type="protein sequence ID" value="RLU19072.1"/>
    <property type="molecule type" value="Genomic_DNA"/>
</dbReference>
<dbReference type="InterPro" id="IPR013604">
    <property type="entry name" value="7TM_chemorcpt"/>
</dbReference>
<evidence type="ECO:0000256" key="6">
    <source>
        <dbReference type="ARBA" id="ARBA00023170"/>
    </source>
</evidence>
<proteinExistence type="inferred from homology"/>
<dbReference type="Pfam" id="PF08395">
    <property type="entry name" value="7tm_7"/>
    <property type="match status" value="1"/>
</dbReference>
<keyword evidence="7 8" id="KW-0807">Transducer</keyword>
<dbReference type="GO" id="GO:0007635">
    <property type="term" value="P:chemosensory behavior"/>
    <property type="evidence" value="ECO:0007669"/>
    <property type="project" value="TreeGrafter"/>
</dbReference>
<feature type="transmembrane region" description="Helical" evidence="8">
    <location>
        <begin position="126"/>
        <end position="148"/>
    </location>
</feature>
<comment type="function">
    <text evidence="8">Gustatory receptor which mediates acceptance or avoidance behavior, depending on its substrates.</text>
</comment>
<comment type="similarity">
    <text evidence="8">Belongs to the insect chemoreceptor superfamily. Gustatory receptor (GR) family.</text>
</comment>
<evidence type="ECO:0000313" key="9">
    <source>
        <dbReference type="EMBL" id="RLU19072.1"/>
    </source>
</evidence>
<gene>
    <name evidence="9" type="ORF">DMN91_009430</name>
</gene>
<keyword evidence="4 8" id="KW-1133">Transmembrane helix</keyword>
<evidence type="ECO:0000256" key="1">
    <source>
        <dbReference type="ARBA" id="ARBA00004651"/>
    </source>
</evidence>
<evidence type="ECO:0000256" key="3">
    <source>
        <dbReference type="ARBA" id="ARBA00022692"/>
    </source>
</evidence>